<dbReference type="GeneID" id="81392436"/>
<proteinExistence type="predicted"/>
<name>A0A9W9FS10_9EURO</name>
<accession>A0A9W9FS10</accession>
<protein>
    <submittedName>
        <fullName evidence="1">Uncharacterized protein</fullName>
    </submittedName>
</protein>
<reference evidence="1" key="2">
    <citation type="journal article" date="2023" name="IMA Fungus">
        <title>Comparative genomic study of the Penicillium genus elucidates a diverse pangenome and 15 lateral gene transfer events.</title>
        <authorList>
            <person name="Petersen C."/>
            <person name="Sorensen T."/>
            <person name="Nielsen M.R."/>
            <person name="Sondergaard T.E."/>
            <person name="Sorensen J.L."/>
            <person name="Fitzpatrick D.A."/>
            <person name="Frisvad J.C."/>
            <person name="Nielsen K.L."/>
        </authorList>
    </citation>
    <scope>NUCLEOTIDE SEQUENCE</scope>
    <source>
        <strain evidence="1">IBT 34128</strain>
    </source>
</reference>
<dbReference type="EMBL" id="JAPMSZ010000004">
    <property type="protein sequence ID" value="KAJ5105339.1"/>
    <property type="molecule type" value="Genomic_DNA"/>
</dbReference>
<keyword evidence="2" id="KW-1185">Reference proteome</keyword>
<organism evidence="1 2">
    <name type="scientific">Penicillium alfredii</name>
    <dbReference type="NCBI Taxonomy" id="1506179"/>
    <lineage>
        <taxon>Eukaryota</taxon>
        <taxon>Fungi</taxon>
        <taxon>Dikarya</taxon>
        <taxon>Ascomycota</taxon>
        <taxon>Pezizomycotina</taxon>
        <taxon>Eurotiomycetes</taxon>
        <taxon>Eurotiomycetidae</taxon>
        <taxon>Eurotiales</taxon>
        <taxon>Aspergillaceae</taxon>
        <taxon>Penicillium</taxon>
    </lineage>
</organism>
<dbReference type="Proteomes" id="UP001141434">
    <property type="component" value="Unassembled WGS sequence"/>
</dbReference>
<dbReference type="SUPFAM" id="SSF52922">
    <property type="entry name" value="TK C-terminal domain-like"/>
    <property type="match status" value="1"/>
</dbReference>
<evidence type="ECO:0000313" key="2">
    <source>
        <dbReference type="Proteomes" id="UP001141434"/>
    </source>
</evidence>
<evidence type="ECO:0000313" key="1">
    <source>
        <dbReference type="EMBL" id="KAJ5105339.1"/>
    </source>
</evidence>
<comment type="caution">
    <text evidence="1">The sequence shown here is derived from an EMBL/GenBank/DDBJ whole genome shotgun (WGS) entry which is preliminary data.</text>
</comment>
<dbReference type="AlphaFoldDB" id="A0A9W9FS10"/>
<gene>
    <name evidence="1" type="ORF">NUU61_002686</name>
</gene>
<dbReference type="InterPro" id="IPR009014">
    <property type="entry name" value="Transketo_C/PFOR_II"/>
</dbReference>
<reference evidence="1" key="1">
    <citation type="submission" date="2022-11" db="EMBL/GenBank/DDBJ databases">
        <authorList>
            <person name="Petersen C."/>
        </authorList>
    </citation>
    <scope>NUCLEOTIDE SEQUENCE</scope>
    <source>
        <strain evidence="1">IBT 34128</strain>
    </source>
</reference>
<dbReference type="RefSeq" id="XP_056514335.1">
    <property type="nucleotide sequence ID" value="XM_056653268.1"/>
</dbReference>
<dbReference type="OrthoDB" id="10267175at2759"/>
<sequence length="104" mass="11006">MSQLQGSSVEKALKGGYVVLDTPNAAISLVSTGSEVGLCLQAAASLERQNLPHQQFGINRVGASGPCDEVFQMLERTPEGVTSLACICAHCLIHEMAICINGRY</sequence>
<dbReference type="Gene3D" id="3.40.50.920">
    <property type="match status" value="1"/>
</dbReference>